<name>A0A1I6VVE7_9GAMM</name>
<organism evidence="1 2">
    <name type="scientific">Acinetobacter bohemicus</name>
    <dbReference type="NCBI Taxonomy" id="1435036"/>
    <lineage>
        <taxon>Bacteria</taxon>
        <taxon>Pseudomonadati</taxon>
        <taxon>Pseudomonadota</taxon>
        <taxon>Gammaproteobacteria</taxon>
        <taxon>Moraxellales</taxon>
        <taxon>Moraxellaceae</taxon>
        <taxon>Acinetobacter</taxon>
    </lineage>
</organism>
<evidence type="ECO:0000313" key="1">
    <source>
        <dbReference type="EMBL" id="SFT17683.1"/>
    </source>
</evidence>
<dbReference type="RefSeq" id="WP_074947481.1">
    <property type="nucleotide sequence ID" value="NZ_FOZU01000033.1"/>
</dbReference>
<accession>A0A1I6VVE7</accession>
<dbReference type="EMBL" id="FOZU01000033">
    <property type="protein sequence ID" value="SFT17683.1"/>
    <property type="molecule type" value="Genomic_DNA"/>
</dbReference>
<dbReference type="AlphaFoldDB" id="A0A1I6VVE7"/>
<keyword evidence="2" id="KW-1185">Reference proteome</keyword>
<proteinExistence type="predicted"/>
<gene>
    <name evidence="1" type="ORF">SAMN05444586_103340</name>
</gene>
<reference evidence="2" key="1">
    <citation type="submission" date="2016-10" db="EMBL/GenBank/DDBJ databases">
        <authorList>
            <person name="Varghese N."/>
            <person name="Submissions S."/>
        </authorList>
    </citation>
    <scope>NUCLEOTIDE SEQUENCE [LARGE SCALE GENOMIC DNA]</scope>
    <source>
        <strain evidence="2">ANC 5076</strain>
    </source>
</reference>
<sequence length="112" mass="12946">MKIKILITTLFFTPLTGCNKQSNPPKNTAITAQLEQSDKKIDKYLNKLYCPNTTQDTRIQILCRDYPVEYKTKYIPALLKSSPDKYTEAKLLANLEATLNYYKNNFKIKCSN</sequence>
<dbReference type="Proteomes" id="UP000182827">
    <property type="component" value="Unassembled WGS sequence"/>
</dbReference>
<protein>
    <submittedName>
        <fullName evidence="1">Uncharacterized protein</fullName>
    </submittedName>
</protein>
<evidence type="ECO:0000313" key="2">
    <source>
        <dbReference type="Proteomes" id="UP000182827"/>
    </source>
</evidence>